<comment type="subcellular location">
    <subcellularLocation>
        <location evidence="1">Membrane</location>
        <topology evidence="1">Multi-pass membrane protein</topology>
    </subcellularLocation>
</comment>
<organism evidence="7 8">
    <name type="scientific">Actinomortierella ambigua</name>
    <dbReference type="NCBI Taxonomy" id="1343610"/>
    <lineage>
        <taxon>Eukaryota</taxon>
        <taxon>Fungi</taxon>
        <taxon>Fungi incertae sedis</taxon>
        <taxon>Mucoromycota</taxon>
        <taxon>Mortierellomycotina</taxon>
        <taxon>Mortierellomycetes</taxon>
        <taxon>Mortierellales</taxon>
        <taxon>Mortierellaceae</taxon>
        <taxon>Actinomortierella</taxon>
    </lineage>
</organism>
<evidence type="ECO:0000256" key="1">
    <source>
        <dbReference type="ARBA" id="ARBA00004141"/>
    </source>
</evidence>
<evidence type="ECO:0000256" key="2">
    <source>
        <dbReference type="ARBA" id="ARBA00005982"/>
    </source>
</evidence>
<dbReference type="SUPFAM" id="SSF103473">
    <property type="entry name" value="MFS general substrate transporter"/>
    <property type="match status" value="1"/>
</dbReference>
<dbReference type="InterPro" id="IPR000109">
    <property type="entry name" value="POT_fam"/>
</dbReference>
<comment type="similarity">
    <text evidence="2">Belongs to the major facilitator superfamily. Proton-dependent oligopeptide transporter (POT/PTR) (TC 2.A.17) family.</text>
</comment>
<evidence type="ECO:0000256" key="4">
    <source>
        <dbReference type="ARBA" id="ARBA00022989"/>
    </source>
</evidence>
<comment type="caution">
    <text evidence="7">The sequence shown here is derived from an EMBL/GenBank/DDBJ whole genome shotgun (WGS) entry which is preliminary data.</text>
</comment>
<feature type="transmembrane region" description="Helical" evidence="6">
    <location>
        <begin position="218"/>
        <end position="239"/>
    </location>
</feature>
<feature type="transmembrane region" description="Helical" evidence="6">
    <location>
        <begin position="562"/>
        <end position="583"/>
    </location>
</feature>
<dbReference type="GO" id="GO:0022857">
    <property type="term" value="F:transmembrane transporter activity"/>
    <property type="evidence" value="ECO:0007669"/>
    <property type="project" value="InterPro"/>
</dbReference>
<evidence type="ECO:0000256" key="3">
    <source>
        <dbReference type="ARBA" id="ARBA00022692"/>
    </source>
</evidence>
<keyword evidence="3 6" id="KW-0812">Transmembrane</keyword>
<reference evidence="7" key="1">
    <citation type="journal article" date="2020" name="Fungal Divers.">
        <title>Resolving the Mortierellaceae phylogeny through synthesis of multi-gene phylogenetics and phylogenomics.</title>
        <authorList>
            <person name="Vandepol N."/>
            <person name="Liber J."/>
            <person name="Desiro A."/>
            <person name="Na H."/>
            <person name="Kennedy M."/>
            <person name="Barry K."/>
            <person name="Grigoriev I.V."/>
            <person name="Miller A.N."/>
            <person name="O'Donnell K."/>
            <person name="Stajich J.E."/>
            <person name="Bonito G."/>
        </authorList>
    </citation>
    <scope>NUCLEOTIDE SEQUENCE</scope>
    <source>
        <strain evidence="7">BC1065</strain>
    </source>
</reference>
<evidence type="ECO:0000313" key="7">
    <source>
        <dbReference type="EMBL" id="KAG0252075.1"/>
    </source>
</evidence>
<proteinExistence type="inferred from homology"/>
<accession>A0A9P6TY10</accession>
<feature type="transmembrane region" description="Helical" evidence="6">
    <location>
        <begin position="120"/>
        <end position="139"/>
    </location>
</feature>
<dbReference type="InterPro" id="IPR036259">
    <property type="entry name" value="MFS_trans_sf"/>
</dbReference>
<feature type="transmembrane region" description="Helical" evidence="6">
    <location>
        <begin position="178"/>
        <end position="198"/>
    </location>
</feature>
<evidence type="ECO:0000256" key="5">
    <source>
        <dbReference type="ARBA" id="ARBA00023136"/>
    </source>
</evidence>
<dbReference type="OrthoDB" id="8904098at2759"/>
<name>A0A9P6TY10_9FUNG</name>
<feature type="transmembrane region" description="Helical" evidence="6">
    <location>
        <begin position="251"/>
        <end position="273"/>
    </location>
</feature>
<feature type="transmembrane region" description="Helical" evidence="6">
    <location>
        <begin position="145"/>
        <end position="166"/>
    </location>
</feature>
<dbReference type="Gene3D" id="1.20.1250.20">
    <property type="entry name" value="MFS general substrate transporter like domains"/>
    <property type="match status" value="1"/>
</dbReference>
<dbReference type="Proteomes" id="UP000807716">
    <property type="component" value="Unassembled WGS sequence"/>
</dbReference>
<dbReference type="Pfam" id="PF00854">
    <property type="entry name" value="PTR2"/>
    <property type="match status" value="1"/>
</dbReference>
<dbReference type="EMBL" id="JAAAJB010000692">
    <property type="protein sequence ID" value="KAG0252075.1"/>
    <property type="molecule type" value="Genomic_DNA"/>
</dbReference>
<feature type="transmembrane region" description="Helical" evidence="6">
    <location>
        <begin position="524"/>
        <end position="542"/>
    </location>
</feature>
<gene>
    <name evidence="7" type="ORF">DFQ27_008302</name>
</gene>
<evidence type="ECO:0000256" key="6">
    <source>
        <dbReference type="SAM" id="Phobius"/>
    </source>
</evidence>
<dbReference type="AlphaFoldDB" id="A0A9P6TY10"/>
<feature type="transmembrane region" description="Helical" evidence="6">
    <location>
        <begin position="442"/>
        <end position="463"/>
    </location>
</feature>
<dbReference type="GO" id="GO:0016020">
    <property type="term" value="C:membrane"/>
    <property type="evidence" value="ECO:0007669"/>
    <property type="project" value="UniProtKB-SubCell"/>
</dbReference>
<keyword evidence="4 6" id="KW-1133">Transmembrane helix</keyword>
<dbReference type="PANTHER" id="PTHR11654">
    <property type="entry name" value="OLIGOPEPTIDE TRANSPORTER-RELATED"/>
    <property type="match status" value="1"/>
</dbReference>
<keyword evidence="5 6" id="KW-0472">Membrane</keyword>
<protein>
    <submittedName>
        <fullName evidence="7">Uncharacterized protein</fullName>
    </submittedName>
</protein>
<evidence type="ECO:0000313" key="8">
    <source>
        <dbReference type="Proteomes" id="UP000807716"/>
    </source>
</evidence>
<sequence length="607" mass="67237">MPSPYCTRSNVSSSSETQIITEEANPRLSLQIVKADDALEPRHDDDDDCEKAKELEGLEDQPSTKIKGELRTNLDKHPKAVYFIFSNEFGERFCYQSIITNMNKFFMQVAGADQHVAKRFVTNITMLAFFFPLVGATISDSFLGKWWTIISFSIVYLLGMIALTIFSIPNLITPMSPSLAFLPLAIIALGTGGIKPCVSAHGGDQYLPTQERAKDQFFSWFFITITLGTAVASFVVPAVADMSCMGLKTCYPYAFLIATIVFFLSLAIFAVGRPWYRVVPPLGEWLPWKALKAVVLALSRYYRATAEERADMAAASQGGGGGSSSSSSRGGGGHWLNFAKAEYGGVFVDECRDFGLSFGLILVPASLSKMLFVQTNSEWATQYYQMSGALFGPRSKILAAQFSNVYPILVMAQMPLLIYVVYPFFERRGAAGGWDLRLTRRFAIGYLLIILSFASSAVLSARVEEAFRRTGRDPTRLADYDGTYCEGCVSGWAQFPQWFLMSLSECMYTPTGSQFMYVESGRSFRASAASFWLLTTSLGSVWVNLLDPLMLRGGLSTTARYWTYTAVGTAGLIVYLNLVSFYVPRKQRPAINQEAREAKEIEYGLAS</sequence>
<keyword evidence="8" id="KW-1185">Reference proteome</keyword>
<feature type="transmembrane region" description="Helical" evidence="6">
    <location>
        <begin position="404"/>
        <end position="422"/>
    </location>
</feature>